<keyword evidence="2" id="KW-1185">Reference proteome</keyword>
<sequence length="168" mass="19860">MENDEDNFNGYDETPEFFDENVRIFHTLVYALARANEDELLSKLEDLGDKLDNEEDTYLPEFNELIAEIIQKLRTKYSTLDIFTKHYPNPEVERLMLRFEIQHLINLIDENTESNYLKDVNDFLKFAAHDFHAAIEKWDNTLITLEDLIMAHLAGDDEEIEQEDIQNT</sequence>
<proteinExistence type="predicted"/>
<protein>
    <submittedName>
        <fullName evidence="1">Uncharacterized protein</fullName>
    </submittedName>
</protein>
<evidence type="ECO:0000313" key="1">
    <source>
        <dbReference type="EMBL" id="TGM74763.1"/>
    </source>
</evidence>
<dbReference type="RefSeq" id="WP_135694677.1">
    <property type="nucleotide sequence ID" value="NZ_RQHK01000007.1"/>
</dbReference>
<dbReference type="Proteomes" id="UP000297940">
    <property type="component" value="Unassembled WGS sequence"/>
</dbReference>
<name>A0ABY2NZ60_9LEPT</name>
<reference evidence="2" key="1">
    <citation type="journal article" date="2019" name="PLoS Negl. Trop. Dis.">
        <title>Revisiting the worldwide diversity of Leptospira species in the environment.</title>
        <authorList>
            <person name="Vincent A.T."/>
            <person name="Schiettekatte O."/>
            <person name="Bourhy P."/>
            <person name="Veyrier F.J."/>
            <person name="Picardeau M."/>
        </authorList>
    </citation>
    <scope>NUCLEOTIDE SEQUENCE [LARGE SCALE GENOMIC DNA]</scope>
    <source>
        <strain evidence="2">201601298</strain>
    </source>
</reference>
<dbReference type="EMBL" id="RQHK01000007">
    <property type="protein sequence ID" value="TGM74763.1"/>
    <property type="molecule type" value="Genomic_DNA"/>
</dbReference>
<gene>
    <name evidence="1" type="ORF">EHR01_10125</name>
</gene>
<accession>A0ABY2NZ60</accession>
<comment type="caution">
    <text evidence="1">The sequence shown here is derived from an EMBL/GenBank/DDBJ whole genome shotgun (WGS) entry which is preliminary data.</text>
</comment>
<evidence type="ECO:0000313" key="2">
    <source>
        <dbReference type="Proteomes" id="UP000297940"/>
    </source>
</evidence>
<organism evidence="1 2">
    <name type="scientific">Leptospira mtsangambouensis</name>
    <dbReference type="NCBI Taxonomy" id="2484912"/>
    <lineage>
        <taxon>Bacteria</taxon>
        <taxon>Pseudomonadati</taxon>
        <taxon>Spirochaetota</taxon>
        <taxon>Spirochaetia</taxon>
        <taxon>Leptospirales</taxon>
        <taxon>Leptospiraceae</taxon>
        <taxon>Leptospira</taxon>
    </lineage>
</organism>